<gene>
    <name evidence="2" type="ORF">NQ315_006896</name>
</gene>
<name>A0AAV8WC01_9CUCU</name>
<feature type="chain" id="PRO_5043944974" evidence="1">
    <location>
        <begin position="20"/>
        <end position="150"/>
    </location>
</feature>
<proteinExistence type="predicted"/>
<keyword evidence="3" id="KW-1185">Reference proteome</keyword>
<evidence type="ECO:0000313" key="3">
    <source>
        <dbReference type="Proteomes" id="UP001159042"/>
    </source>
</evidence>
<dbReference type="SUPFAM" id="SSF47565">
    <property type="entry name" value="Insect pheromone/odorant-binding proteins"/>
    <property type="match status" value="1"/>
</dbReference>
<keyword evidence="1" id="KW-0732">Signal</keyword>
<dbReference type="Gene3D" id="1.10.238.20">
    <property type="entry name" value="Pheromone/general odorant binding protein domain"/>
    <property type="match status" value="1"/>
</dbReference>
<dbReference type="AlphaFoldDB" id="A0AAV8WC01"/>
<comment type="caution">
    <text evidence="2">The sequence shown here is derived from an EMBL/GenBank/DDBJ whole genome shotgun (WGS) entry which is preliminary data.</text>
</comment>
<dbReference type="Pfam" id="PF01395">
    <property type="entry name" value="PBP_GOBP"/>
    <property type="match status" value="1"/>
</dbReference>
<dbReference type="Proteomes" id="UP001159042">
    <property type="component" value="Unassembled WGS sequence"/>
</dbReference>
<dbReference type="InterPro" id="IPR036728">
    <property type="entry name" value="PBP_GOBP_sf"/>
</dbReference>
<organism evidence="2 3">
    <name type="scientific">Exocentrus adspersus</name>
    <dbReference type="NCBI Taxonomy" id="1586481"/>
    <lineage>
        <taxon>Eukaryota</taxon>
        <taxon>Metazoa</taxon>
        <taxon>Ecdysozoa</taxon>
        <taxon>Arthropoda</taxon>
        <taxon>Hexapoda</taxon>
        <taxon>Insecta</taxon>
        <taxon>Pterygota</taxon>
        <taxon>Neoptera</taxon>
        <taxon>Endopterygota</taxon>
        <taxon>Coleoptera</taxon>
        <taxon>Polyphaga</taxon>
        <taxon>Cucujiformia</taxon>
        <taxon>Chrysomeloidea</taxon>
        <taxon>Cerambycidae</taxon>
        <taxon>Lamiinae</taxon>
        <taxon>Acanthocinini</taxon>
        <taxon>Exocentrus</taxon>
    </lineage>
</organism>
<dbReference type="CDD" id="cd23992">
    <property type="entry name" value="PBP_GOBP"/>
    <property type="match status" value="1"/>
</dbReference>
<dbReference type="SMART" id="SM00708">
    <property type="entry name" value="PhBP"/>
    <property type="match status" value="1"/>
</dbReference>
<evidence type="ECO:0000256" key="1">
    <source>
        <dbReference type="SAM" id="SignalP"/>
    </source>
</evidence>
<reference evidence="2 3" key="1">
    <citation type="journal article" date="2023" name="Insect Mol. Biol.">
        <title>Genome sequencing provides insights into the evolution of gene families encoding plant cell wall-degrading enzymes in longhorned beetles.</title>
        <authorList>
            <person name="Shin N.R."/>
            <person name="Okamura Y."/>
            <person name="Kirsch R."/>
            <person name="Pauchet Y."/>
        </authorList>
    </citation>
    <scope>NUCLEOTIDE SEQUENCE [LARGE SCALE GENOMIC DNA]</scope>
    <source>
        <strain evidence="2">EAD_L_NR</strain>
    </source>
</reference>
<feature type="signal peptide" evidence="1">
    <location>
        <begin position="1"/>
        <end position="19"/>
    </location>
</feature>
<evidence type="ECO:0000313" key="2">
    <source>
        <dbReference type="EMBL" id="KAJ8924114.1"/>
    </source>
</evidence>
<dbReference type="EMBL" id="JANEYG010000003">
    <property type="protein sequence ID" value="KAJ8924114.1"/>
    <property type="molecule type" value="Genomic_DNA"/>
</dbReference>
<sequence length="150" mass="17187">MKTKLSIIVVYIFVISGQAVPTPTTNDPYAEDMKTRKQIAIDCVNQVHVDVKQIEKAMHSPNELPSDNKYKQFLSCSYKKQKFQSEKGEMLYDNISDFLTRFYNRSDLKVLDKCKGITGEDDGDTAYNSLKCILRCLKEINADSDKSSRR</sequence>
<dbReference type="GO" id="GO:0005549">
    <property type="term" value="F:odorant binding"/>
    <property type="evidence" value="ECO:0007669"/>
    <property type="project" value="InterPro"/>
</dbReference>
<protein>
    <submittedName>
        <fullName evidence="2">Uncharacterized protein</fullName>
    </submittedName>
</protein>
<accession>A0AAV8WC01</accession>
<dbReference type="InterPro" id="IPR006170">
    <property type="entry name" value="PBP/GOBP"/>
</dbReference>